<dbReference type="GO" id="GO:0030246">
    <property type="term" value="F:carbohydrate binding"/>
    <property type="evidence" value="ECO:0007669"/>
    <property type="project" value="InterPro"/>
</dbReference>
<evidence type="ECO:0000256" key="5">
    <source>
        <dbReference type="ARBA" id="ARBA00023077"/>
    </source>
</evidence>
<evidence type="ECO:0000256" key="3">
    <source>
        <dbReference type="ARBA" id="ARBA00022452"/>
    </source>
</evidence>
<dbReference type="PANTHER" id="PTHR30069">
    <property type="entry name" value="TONB-DEPENDENT OUTER MEMBRANE RECEPTOR"/>
    <property type="match status" value="1"/>
</dbReference>
<comment type="similarity">
    <text evidence="8 9">Belongs to the TonB-dependent receptor family.</text>
</comment>
<dbReference type="InterPro" id="IPR039426">
    <property type="entry name" value="TonB-dep_rcpt-like"/>
</dbReference>
<dbReference type="Gene3D" id="2.170.130.10">
    <property type="entry name" value="TonB-dependent receptor, plug domain"/>
    <property type="match status" value="1"/>
</dbReference>
<dbReference type="EMBL" id="AP011679">
    <property type="protein sequence ID" value="BAL54147.1"/>
    <property type="molecule type" value="Genomic_DNA"/>
</dbReference>
<evidence type="ECO:0000256" key="2">
    <source>
        <dbReference type="ARBA" id="ARBA00022448"/>
    </source>
</evidence>
<organism evidence="13">
    <name type="scientific">uncultured Acidobacteriota bacterium</name>
    <dbReference type="NCBI Taxonomy" id="171953"/>
    <lineage>
        <taxon>Bacteria</taxon>
        <taxon>Pseudomonadati</taxon>
        <taxon>Acidobacteriota</taxon>
        <taxon>environmental samples</taxon>
    </lineage>
</organism>
<dbReference type="Gene3D" id="2.60.40.1120">
    <property type="entry name" value="Carboxypeptidase-like, regulatory domain"/>
    <property type="match status" value="1"/>
</dbReference>
<keyword evidence="13" id="KW-0675">Receptor</keyword>
<dbReference type="SUPFAM" id="SSF49452">
    <property type="entry name" value="Starch-binding domain-like"/>
    <property type="match status" value="1"/>
</dbReference>
<keyword evidence="4 8" id="KW-0812">Transmembrane</keyword>
<dbReference type="PROSITE" id="PS52016">
    <property type="entry name" value="TONB_DEPENDENT_REC_3"/>
    <property type="match status" value="1"/>
</dbReference>
<evidence type="ECO:0000259" key="11">
    <source>
        <dbReference type="Pfam" id="PF00593"/>
    </source>
</evidence>
<dbReference type="GO" id="GO:0015344">
    <property type="term" value="F:siderophore uptake transmembrane transporter activity"/>
    <property type="evidence" value="ECO:0007669"/>
    <property type="project" value="TreeGrafter"/>
</dbReference>
<dbReference type="SUPFAM" id="SSF56935">
    <property type="entry name" value="Porins"/>
    <property type="match status" value="1"/>
</dbReference>
<evidence type="ECO:0000256" key="4">
    <source>
        <dbReference type="ARBA" id="ARBA00022692"/>
    </source>
</evidence>
<feature type="domain" description="TonB-dependent receptor-like beta-barrel" evidence="11">
    <location>
        <begin position="255"/>
        <end position="664"/>
    </location>
</feature>
<comment type="subcellular location">
    <subcellularLocation>
        <location evidence="1 8">Cell outer membrane</location>
        <topology evidence="1 8">Multi-pass membrane protein</topology>
    </subcellularLocation>
</comment>
<evidence type="ECO:0000256" key="9">
    <source>
        <dbReference type="RuleBase" id="RU003357"/>
    </source>
</evidence>
<dbReference type="InterPro" id="IPR012910">
    <property type="entry name" value="Plug_dom"/>
</dbReference>
<dbReference type="InterPro" id="IPR037066">
    <property type="entry name" value="Plug_dom_sf"/>
</dbReference>
<evidence type="ECO:0000256" key="7">
    <source>
        <dbReference type="ARBA" id="ARBA00023237"/>
    </source>
</evidence>
<dbReference type="GO" id="GO:0009279">
    <property type="term" value="C:cell outer membrane"/>
    <property type="evidence" value="ECO:0007669"/>
    <property type="project" value="UniProtKB-SubCell"/>
</dbReference>
<dbReference type="Pfam" id="PF00593">
    <property type="entry name" value="TonB_dep_Rec_b-barrel"/>
    <property type="match status" value="1"/>
</dbReference>
<dbReference type="InterPro" id="IPR013784">
    <property type="entry name" value="Carb-bd-like_fold"/>
</dbReference>
<evidence type="ECO:0000256" key="6">
    <source>
        <dbReference type="ARBA" id="ARBA00023136"/>
    </source>
</evidence>
<keyword evidence="6 8" id="KW-0472">Membrane</keyword>
<keyword evidence="2 8" id="KW-0813">Transport</keyword>
<proteinExistence type="inferred from homology"/>
<dbReference type="GO" id="GO:0044718">
    <property type="term" value="P:siderophore transmembrane transport"/>
    <property type="evidence" value="ECO:0007669"/>
    <property type="project" value="TreeGrafter"/>
</dbReference>
<feature type="domain" description="TonB-dependent receptor plug" evidence="12">
    <location>
        <begin position="83"/>
        <end position="185"/>
    </location>
</feature>
<dbReference type="CDD" id="cd01347">
    <property type="entry name" value="ligand_gated_channel"/>
    <property type="match status" value="1"/>
</dbReference>
<dbReference type="AlphaFoldDB" id="H5SDB1"/>
<dbReference type="InterPro" id="IPR000531">
    <property type="entry name" value="Beta-barrel_TonB"/>
</dbReference>
<accession>H5SDB1</accession>
<dbReference type="InterPro" id="IPR036942">
    <property type="entry name" value="Beta-barrel_TonB_sf"/>
</dbReference>
<gene>
    <name evidence="13" type="ORF">HGMM_F13B08C05</name>
</gene>
<evidence type="ECO:0000313" key="13">
    <source>
        <dbReference type="EMBL" id="BAL54147.1"/>
    </source>
</evidence>
<feature type="region of interest" description="Disordered" evidence="10">
    <location>
        <begin position="244"/>
        <end position="264"/>
    </location>
</feature>
<reference evidence="13" key="2">
    <citation type="journal article" date="2012" name="PLoS ONE">
        <title>A Deeply Branching Thermophilic Bacterium with an Ancient Acetyl-CoA Pathway Dominates a Subsurface Ecosystem.</title>
        <authorList>
            <person name="Takami H."/>
            <person name="Noguchi H."/>
            <person name="Takaki Y."/>
            <person name="Uchiyama I."/>
            <person name="Toyoda A."/>
            <person name="Nishi S."/>
            <person name="Chee G.-J."/>
            <person name="Arai W."/>
            <person name="Nunoura T."/>
            <person name="Itoh T."/>
            <person name="Hattori M."/>
            <person name="Takai K."/>
        </authorList>
    </citation>
    <scope>NUCLEOTIDE SEQUENCE</scope>
</reference>
<protein>
    <submittedName>
        <fullName evidence="13">Outer membrane receptor protein</fullName>
    </submittedName>
</protein>
<dbReference type="Gene3D" id="2.40.170.20">
    <property type="entry name" value="TonB-dependent receptor, beta-barrel domain"/>
    <property type="match status" value="1"/>
</dbReference>
<evidence type="ECO:0000256" key="8">
    <source>
        <dbReference type="PROSITE-ProRule" id="PRU01360"/>
    </source>
</evidence>
<dbReference type="PANTHER" id="PTHR30069:SF40">
    <property type="entry name" value="TONB-DEPENDENT RECEPTOR NMB0964-RELATED"/>
    <property type="match status" value="1"/>
</dbReference>
<name>H5SDB1_9BACT</name>
<sequence length="697" mass="77133">MTVTLVPGNRSSVTDETGMYEFLGIPPGRYTVIAHLERLPDVIKTVEIPPGTTVTLDIEFTLSPIREQVTVTASGREETLAEAFHAVTSLDATDLLGKNTASLGEALEYQPGIAKRSFGPGSSRPVIRGFDGDRVLVLQDGIRTGSLSSQSGEHGESLDVLSLDTVEVVKGPATLLYGSNALGGVVNVITRHHQMHQHPHKGLRGYATAVGGSTNDQGQGSLGLEYGVGHWLLWGTGGGQRTRDYRTPLGRVPNSETRGGNGTGGFGRYSERTFFSLSYGYETRRYGVPFAGQLHAEPDAHGEAEGHHDAEPLVDLKLQRHNVRVSGGARDLGFFLDRLNVSFDYADYRHRELEDGAPTTLFENRQVVSRLVFDQRPWRGLSGSFGLWFLHRKYDVSGEEALAPPVTHRALALFALQQWDARRVVLQFGGRLEHNGYDPVGRPSRSFTGFSGAAGVRFPLWEGGTLVLNYTHSFRAPALEELYNYGPHIGNLAFEIGDPMLRRERGDGLDISLRHRSDRWRVEANAYYYRLADFVFPAPTGEIREGLREVLFRQADSRFMGTELGLDLALHRQVWLNLGLDAVDAELRPSGTPLPRIPPVRGRAGLDIQVKGFTFAPEVLMARAQNDLFPTETRTPGYAVFNARATYTLAHAHVLHIFSISGFNLGNRLYRNHLSFIKDLAPEIGRGVRFTYTLRFF</sequence>
<keyword evidence="3 8" id="KW-1134">Transmembrane beta strand</keyword>
<keyword evidence="7 8" id="KW-0998">Cell outer membrane</keyword>
<evidence type="ECO:0000259" key="12">
    <source>
        <dbReference type="Pfam" id="PF07715"/>
    </source>
</evidence>
<keyword evidence="5 9" id="KW-0798">TonB box</keyword>
<reference evidence="13" key="1">
    <citation type="journal article" date="2005" name="Environ. Microbiol.">
        <title>Genetic and functional properties of uncultivated thermophilic crenarchaeotes from a subsurface gold mine as revealed by analysis of genome fragments.</title>
        <authorList>
            <person name="Nunoura T."/>
            <person name="Hirayama H."/>
            <person name="Takami H."/>
            <person name="Oida H."/>
            <person name="Nishi S."/>
            <person name="Shimamura S."/>
            <person name="Suzuki Y."/>
            <person name="Inagaki F."/>
            <person name="Takai K."/>
            <person name="Nealson K.H."/>
            <person name="Horikoshi K."/>
        </authorList>
    </citation>
    <scope>NUCLEOTIDE SEQUENCE</scope>
</reference>
<evidence type="ECO:0000256" key="1">
    <source>
        <dbReference type="ARBA" id="ARBA00004571"/>
    </source>
</evidence>
<dbReference type="Pfam" id="PF07715">
    <property type="entry name" value="Plug"/>
    <property type="match status" value="1"/>
</dbReference>
<evidence type="ECO:0000256" key="10">
    <source>
        <dbReference type="SAM" id="MobiDB-lite"/>
    </source>
</evidence>